<dbReference type="EMBL" id="MT141200">
    <property type="protein sequence ID" value="QJA56115.1"/>
    <property type="molecule type" value="Genomic_DNA"/>
</dbReference>
<proteinExistence type="predicted"/>
<gene>
    <name evidence="1" type="ORF">MM415B01926_0009</name>
</gene>
<reference evidence="1" key="1">
    <citation type="submission" date="2020-03" db="EMBL/GenBank/DDBJ databases">
        <title>The deep terrestrial virosphere.</title>
        <authorList>
            <person name="Holmfeldt K."/>
            <person name="Nilsson E."/>
            <person name="Simone D."/>
            <person name="Lopez-Fernandez M."/>
            <person name="Wu X."/>
            <person name="de Brujin I."/>
            <person name="Lundin D."/>
            <person name="Andersson A."/>
            <person name="Bertilsson S."/>
            <person name="Dopson M."/>
        </authorList>
    </citation>
    <scope>NUCLEOTIDE SEQUENCE</scope>
    <source>
        <strain evidence="1">MM415B01926</strain>
    </source>
</reference>
<sequence length="68" mass="8003">MPVYENKEYTAKELCRQYMGRAKETLTIPVQAMDNLVELQVFIERLMEAQHDISYAIFQVGRMMEGDE</sequence>
<evidence type="ECO:0000313" key="1">
    <source>
        <dbReference type="EMBL" id="QJA56115.1"/>
    </source>
</evidence>
<organism evidence="1">
    <name type="scientific">viral metagenome</name>
    <dbReference type="NCBI Taxonomy" id="1070528"/>
    <lineage>
        <taxon>unclassified sequences</taxon>
        <taxon>metagenomes</taxon>
        <taxon>organismal metagenomes</taxon>
    </lineage>
</organism>
<dbReference type="AlphaFoldDB" id="A0A6M3IFC7"/>
<name>A0A6M3IFC7_9ZZZZ</name>
<protein>
    <submittedName>
        <fullName evidence="1">Uncharacterized protein</fullName>
    </submittedName>
</protein>
<accession>A0A6M3IFC7</accession>